<organism evidence="2 3">
    <name type="scientific">Methanocaldococcus lauensis</name>
    <dbReference type="NCBI Taxonomy" id="2546128"/>
    <lineage>
        <taxon>Archaea</taxon>
        <taxon>Methanobacteriati</taxon>
        <taxon>Methanobacteriota</taxon>
        <taxon>Methanomada group</taxon>
        <taxon>Methanococci</taxon>
        <taxon>Methanococcales</taxon>
        <taxon>Methanocaldococcaceae</taxon>
        <taxon>Methanocaldococcus</taxon>
    </lineage>
</organism>
<sequence length="55" mass="6943">MKRKKYYGKDPIKRLLYEKREQIFKVLFIMNLWVWLSVFIGAIIFIFLMVKYYFI</sequence>
<evidence type="ECO:0000313" key="2">
    <source>
        <dbReference type="EMBL" id="CAB3289290.1"/>
    </source>
</evidence>
<dbReference type="AlphaFoldDB" id="A0A8D6PV50"/>
<dbReference type="EMBL" id="LR792632">
    <property type="protein sequence ID" value="CAB3289290.1"/>
    <property type="molecule type" value="Genomic_DNA"/>
</dbReference>
<dbReference type="RefSeq" id="WP_214399502.1">
    <property type="nucleotide sequence ID" value="NZ_LR792632.1"/>
</dbReference>
<reference evidence="2 3" key="1">
    <citation type="submission" date="2020-04" db="EMBL/GenBank/DDBJ databases">
        <authorList>
            <consortium name="Genoscope - CEA"/>
            <person name="William W."/>
        </authorList>
    </citation>
    <scope>NUCLEOTIDE SEQUENCE [LARGE SCALE GENOMIC DNA]</scope>
    <source>
        <strain evidence="2 3">SG7</strain>
    </source>
</reference>
<keyword evidence="3" id="KW-1185">Reference proteome</keyword>
<proteinExistence type="predicted"/>
<keyword evidence="1" id="KW-0472">Membrane</keyword>
<evidence type="ECO:0000256" key="1">
    <source>
        <dbReference type="SAM" id="Phobius"/>
    </source>
</evidence>
<keyword evidence="1" id="KW-0812">Transmembrane</keyword>
<name>A0A8D6PV50_9EURY</name>
<feature type="transmembrane region" description="Helical" evidence="1">
    <location>
        <begin position="23"/>
        <end position="50"/>
    </location>
</feature>
<dbReference type="KEGG" id="mesg:MLAUSG7_1150"/>
<protein>
    <submittedName>
        <fullName evidence="2">Uncharacterized protein</fullName>
    </submittedName>
</protein>
<dbReference type="Proteomes" id="UP000679213">
    <property type="component" value="Chromosome I"/>
</dbReference>
<keyword evidence="1" id="KW-1133">Transmembrane helix</keyword>
<evidence type="ECO:0000313" key="3">
    <source>
        <dbReference type="Proteomes" id="UP000679213"/>
    </source>
</evidence>
<accession>A0A8D6PV50</accession>
<dbReference type="GeneID" id="65883947"/>
<gene>
    <name evidence="2" type="ORF">MLAUSG7_1150</name>
</gene>